<proteinExistence type="predicted"/>
<gene>
    <name evidence="1" type="ORF">SGFS_003290</name>
</gene>
<dbReference type="InterPro" id="IPR003673">
    <property type="entry name" value="CoA-Trfase_fam_III"/>
</dbReference>
<reference evidence="1 2" key="2">
    <citation type="journal article" date="2023" name="ChemBioChem">
        <title>Acyltransferase Domain Exchange between Two Independent Type I Polyketide Synthases in the Same Producer Strain of Macrolide Antibiotics.</title>
        <authorList>
            <person name="Kudo F."/>
            <person name="Kishikawa K."/>
            <person name="Tsuboi K."/>
            <person name="Kido T."/>
            <person name="Usui T."/>
            <person name="Hashimoto J."/>
            <person name="Shin-Ya K."/>
            <person name="Miyanaga A."/>
            <person name="Eguchi T."/>
        </authorList>
    </citation>
    <scope>NUCLEOTIDE SEQUENCE [LARGE SCALE GENOMIC DNA]</scope>
    <source>
        <strain evidence="1 2">A-8890</strain>
    </source>
</reference>
<protein>
    <recommendedName>
        <fullName evidence="3">Acyl-CoA transferase</fullName>
    </recommendedName>
</protein>
<keyword evidence="2" id="KW-1185">Reference proteome</keyword>
<name>A0ABM7F009_9ACTN</name>
<dbReference type="RefSeq" id="WP_286247007.1">
    <property type="nucleotide sequence ID" value="NZ_AP018448.1"/>
</dbReference>
<dbReference type="Proteomes" id="UP001321542">
    <property type="component" value="Chromosome"/>
</dbReference>
<dbReference type="Gene3D" id="3.40.50.10540">
    <property type="entry name" value="Crotonobetainyl-coa:carnitine coa-transferase, domain 1"/>
    <property type="match status" value="2"/>
</dbReference>
<sequence length="488" mass="53004">MNDSDHPAARGFLSEIWDSLGGEKEALDRVRFEGHGALRSPFAVTDLAAASFAAAGLALSDLLATVGGEGPRVRVDRILASGWFDLPVGPSQPLDPSVRQPVSHTWMCEFQTADDRWLRMQATFPTLRSRIARALGTREDRGEFESEIRKHPAEDVERLLVDAGAAVAVSRSVEEWRRHPQGRAVATEPIVHIETGEAGGDAWKPTPGRPLAGIRVLDLTRVISGPMATRFLAACGAEVLRIDRPGSDESSVFGRGSDIMLGKRWAFLDLRTEDGRDRFLKLLSEADVLVHGYRPGGLDSLVAPEARAAVRPGLVEVALNAYGWTGPWKDRRGFDTLVQFSSGLADATTAWALADPENRTPINALGRLVGADRPRHLPVEALDFATGYQIAAAVIRGLTHRVRTGEGSVSRLSLARTAAMLISTGHVAEEPEIRLPLDGPYEDRVFVSGDGRPVKRLRFPVAIEETPLFWERPFEAAGSSAPMWSASG</sequence>
<dbReference type="SUPFAM" id="SSF89796">
    <property type="entry name" value="CoA-transferase family III (CaiB/BaiF)"/>
    <property type="match status" value="2"/>
</dbReference>
<evidence type="ECO:0000313" key="1">
    <source>
        <dbReference type="EMBL" id="BBC29038.1"/>
    </source>
</evidence>
<dbReference type="InterPro" id="IPR023606">
    <property type="entry name" value="CoA-Trfase_III_dom_1_sf"/>
</dbReference>
<dbReference type="PANTHER" id="PTHR48228">
    <property type="entry name" value="SUCCINYL-COA--D-CITRAMALATE COA-TRANSFERASE"/>
    <property type="match status" value="1"/>
</dbReference>
<dbReference type="PANTHER" id="PTHR48228:SF4">
    <property type="entry name" value="BLR3030 PROTEIN"/>
    <property type="match status" value="1"/>
</dbReference>
<dbReference type="Pfam" id="PF02515">
    <property type="entry name" value="CoA_transf_3"/>
    <property type="match status" value="1"/>
</dbReference>
<dbReference type="InterPro" id="IPR050509">
    <property type="entry name" value="CoA-transferase_III"/>
</dbReference>
<accession>A0ABM7F009</accession>
<evidence type="ECO:0008006" key="3">
    <source>
        <dbReference type="Google" id="ProtNLM"/>
    </source>
</evidence>
<dbReference type="EMBL" id="AP018448">
    <property type="protein sequence ID" value="BBC29038.1"/>
    <property type="molecule type" value="Genomic_DNA"/>
</dbReference>
<dbReference type="InterPro" id="IPR044855">
    <property type="entry name" value="CoA-Trfase_III_dom3_sf"/>
</dbReference>
<reference evidence="1 2" key="1">
    <citation type="journal article" date="2010" name="ChemBioChem">
        <title>Cloning and characterization of the biosynthetic gene cluster of 16-membered macrolide antibiotic FD-891: involvement of a dual functional cytochrome P450 monooxygenase catalyzing epoxidation and hydroxylation.</title>
        <authorList>
            <person name="Kudo F."/>
            <person name="Motegi A."/>
            <person name="Mizoue K."/>
            <person name="Eguchi T."/>
        </authorList>
    </citation>
    <scope>NUCLEOTIDE SEQUENCE [LARGE SCALE GENOMIC DNA]</scope>
    <source>
        <strain evidence="1 2">A-8890</strain>
    </source>
</reference>
<dbReference type="Gene3D" id="3.30.1540.10">
    <property type="entry name" value="formyl-coa transferase, domain 3"/>
    <property type="match status" value="1"/>
</dbReference>
<organism evidence="1 2">
    <name type="scientific">Streptomyces graminofaciens</name>
    <dbReference type="NCBI Taxonomy" id="68212"/>
    <lineage>
        <taxon>Bacteria</taxon>
        <taxon>Bacillati</taxon>
        <taxon>Actinomycetota</taxon>
        <taxon>Actinomycetes</taxon>
        <taxon>Kitasatosporales</taxon>
        <taxon>Streptomycetaceae</taxon>
        <taxon>Streptomyces</taxon>
    </lineage>
</organism>
<evidence type="ECO:0000313" key="2">
    <source>
        <dbReference type="Proteomes" id="UP001321542"/>
    </source>
</evidence>